<evidence type="ECO:0000313" key="3">
    <source>
        <dbReference type="Proteomes" id="UP000566995"/>
    </source>
</evidence>
<keyword evidence="1" id="KW-0732">Signal</keyword>
<feature type="signal peptide" evidence="1">
    <location>
        <begin position="1"/>
        <end position="21"/>
    </location>
</feature>
<gene>
    <name evidence="2" type="ORF">HNP46_004647</name>
</gene>
<proteinExistence type="predicted"/>
<dbReference type="Proteomes" id="UP000566995">
    <property type="component" value="Unassembled WGS sequence"/>
</dbReference>
<dbReference type="AlphaFoldDB" id="A0A7W7P2M4"/>
<evidence type="ECO:0000256" key="1">
    <source>
        <dbReference type="SAM" id="SignalP"/>
    </source>
</evidence>
<name>A0A7W7P2M4_PSENT</name>
<evidence type="ECO:0000313" key="2">
    <source>
        <dbReference type="EMBL" id="MBB4865746.1"/>
    </source>
</evidence>
<dbReference type="EMBL" id="JACHLI010000021">
    <property type="protein sequence ID" value="MBB4865746.1"/>
    <property type="molecule type" value="Genomic_DNA"/>
</dbReference>
<comment type="caution">
    <text evidence="2">The sequence shown here is derived from an EMBL/GenBank/DDBJ whole genome shotgun (WGS) entry which is preliminary data.</text>
</comment>
<dbReference type="RefSeq" id="WP_184593563.1">
    <property type="nucleotide sequence ID" value="NZ_JACHLI010000021.1"/>
</dbReference>
<reference evidence="2 3" key="1">
    <citation type="submission" date="2020-08" db="EMBL/GenBank/DDBJ databases">
        <title>Functional genomics of gut bacteria from endangered species of beetles.</title>
        <authorList>
            <person name="Carlos-Shanley C."/>
        </authorList>
    </citation>
    <scope>NUCLEOTIDE SEQUENCE [LARGE SCALE GENOMIC DNA]</scope>
    <source>
        <strain evidence="2 3">S00179</strain>
    </source>
</reference>
<organism evidence="2 3">
    <name type="scientific">Pseudomonas nitroreducens</name>
    <dbReference type="NCBI Taxonomy" id="46680"/>
    <lineage>
        <taxon>Bacteria</taxon>
        <taxon>Pseudomonadati</taxon>
        <taxon>Pseudomonadota</taxon>
        <taxon>Gammaproteobacteria</taxon>
        <taxon>Pseudomonadales</taxon>
        <taxon>Pseudomonadaceae</taxon>
        <taxon>Pseudomonas</taxon>
    </lineage>
</organism>
<accession>A0A7W7P2M4</accession>
<sequence>MNRLLKISLLGLMAWGSQALAEEPKLTDLLGRGYEIKSAYWAPGRVVQIHFLILQKGSSAYQCTTYEGGSFSQQYYDYSNTYSCSAIGDLVPKAGGVPGQ</sequence>
<feature type="chain" id="PRO_5031160593" evidence="1">
    <location>
        <begin position="22"/>
        <end position="100"/>
    </location>
</feature>
<protein>
    <submittedName>
        <fullName evidence="2">Uncharacterized protein</fullName>
    </submittedName>
</protein>